<gene>
    <name evidence="1" type="ORF">NTJ_03204</name>
</gene>
<keyword evidence="2" id="KW-1185">Reference proteome</keyword>
<reference evidence="1 2" key="1">
    <citation type="submission" date="2023-09" db="EMBL/GenBank/DDBJ databases">
        <title>Nesidiocoris tenuis whole genome shotgun sequence.</title>
        <authorList>
            <person name="Shibata T."/>
            <person name="Shimoda M."/>
            <person name="Kobayashi T."/>
            <person name="Uehara T."/>
        </authorList>
    </citation>
    <scope>NUCLEOTIDE SEQUENCE [LARGE SCALE GENOMIC DNA]</scope>
    <source>
        <strain evidence="1 2">Japan</strain>
    </source>
</reference>
<evidence type="ECO:0000313" key="2">
    <source>
        <dbReference type="Proteomes" id="UP001307889"/>
    </source>
</evidence>
<evidence type="ECO:0000313" key="1">
    <source>
        <dbReference type="EMBL" id="BES90395.1"/>
    </source>
</evidence>
<protein>
    <submittedName>
        <fullName evidence="1">Uncharacterized protein</fullName>
    </submittedName>
</protein>
<sequence>MPPLPPPVQFQLGKSSWKLFTKRTNSLFLTYSVTDPVVKKNYLLASLGDDVYNLLHSLCVPKEPEHPDYTFENLIAALTAHLRPVRSLFSARQNFYRATQSEGETVPEFFCKSSTVGF</sequence>
<name>A0ABN7ADP0_9HEMI</name>
<dbReference type="Proteomes" id="UP001307889">
    <property type="component" value="Chromosome 2"/>
</dbReference>
<dbReference type="EMBL" id="AP028910">
    <property type="protein sequence ID" value="BES90395.1"/>
    <property type="molecule type" value="Genomic_DNA"/>
</dbReference>
<accession>A0ABN7ADP0</accession>
<proteinExistence type="predicted"/>
<organism evidence="1 2">
    <name type="scientific">Nesidiocoris tenuis</name>
    <dbReference type="NCBI Taxonomy" id="355587"/>
    <lineage>
        <taxon>Eukaryota</taxon>
        <taxon>Metazoa</taxon>
        <taxon>Ecdysozoa</taxon>
        <taxon>Arthropoda</taxon>
        <taxon>Hexapoda</taxon>
        <taxon>Insecta</taxon>
        <taxon>Pterygota</taxon>
        <taxon>Neoptera</taxon>
        <taxon>Paraneoptera</taxon>
        <taxon>Hemiptera</taxon>
        <taxon>Heteroptera</taxon>
        <taxon>Panheteroptera</taxon>
        <taxon>Cimicomorpha</taxon>
        <taxon>Miridae</taxon>
        <taxon>Dicyphina</taxon>
        <taxon>Nesidiocoris</taxon>
    </lineage>
</organism>